<dbReference type="InterPro" id="IPR050700">
    <property type="entry name" value="YIM1/Zinc_Alcohol_DH_Fams"/>
</dbReference>
<dbReference type="InterPro" id="IPR036291">
    <property type="entry name" value="NAD(P)-bd_dom_sf"/>
</dbReference>
<dbReference type="SUPFAM" id="SSF50129">
    <property type="entry name" value="GroES-like"/>
    <property type="match status" value="1"/>
</dbReference>
<dbReference type="Gene3D" id="3.40.50.720">
    <property type="entry name" value="NAD(P)-binding Rossmann-like Domain"/>
    <property type="match status" value="1"/>
</dbReference>
<dbReference type="InterPro" id="IPR002364">
    <property type="entry name" value="Quin_OxRdtase/zeta-crystal_CS"/>
</dbReference>
<keyword evidence="4" id="KW-1185">Reference proteome</keyword>
<dbReference type="PANTHER" id="PTHR11695:SF294">
    <property type="entry name" value="RETICULON-4-INTERACTING PROTEIN 1, MITOCHONDRIAL"/>
    <property type="match status" value="1"/>
</dbReference>
<reference evidence="3 4" key="1">
    <citation type="submission" date="2019-09" db="EMBL/GenBank/DDBJ databases">
        <title>Chitinophaga ginsengihumi sp. nov., isolated from soil of ginseng rhizosphere.</title>
        <authorList>
            <person name="Lee J."/>
        </authorList>
    </citation>
    <scope>NUCLEOTIDE SEQUENCE [LARGE SCALE GENOMIC DNA]</scope>
    <source>
        <strain evidence="3 4">BN140078</strain>
    </source>
</reference>
<dbReference type="AlphaFoldDB" id="A0A5B2VXA5"/>
<evidence type="ECO:0000259" key="2">
    <source>
        <dbReference type="SMART" id="SM00829"/>
    </source>
</evidence>
<proteinExistence type="predicted"/>
<accession>A0A5B2VXA5</accession>
<dbReference type="InterPro" id="IPR020843">
    <property type="entry name" value="ER"/>
</dbReference>
<evidence type="ECO:0000313" key="4">
    <source>
        <dbReference type="Proteomes" id="UP000324611"/>
    </source>
</evidence>
<dbReference type="Proteomes" id="UP000324611">
    <property type="component" value="Unassembled WGS sequence"/>
</dbReference>
<dbReference type="GO" id="GO:0016491">
    <property type="term" value="F:oxidoreductase activity"/>
    <property type="evidence" value="ECO:0007669"/>
    <property type="project" value="UniProtKB-KW"/>
</dbReference>
<reference evidence="3 4" key="2">
    <citation type="submission" date="2019-09" db="EMBL/GenBank/DDBJ databases">
        <authorList>
            <person name="Jin C."/>
        </authorList>
    </citation>
    <scope>NUCLEOTIDE SEQUENCE [LARGE SCALE GENOMIC DNA]</scope>
    <source>
        <strain evidence="3 4">BN140078</strain>
    </source>
</reference>
<name>A0A5B2VXA5_9BACT</name>
<evidence type="ECO:0000313" key="3">
    <source>
        <dbReference type="EMBL" id="KAA2242952.1"/>
    </source>
</evidence>
<organism evidence="3 4">
    <name type="scientific">Chitinophaga agrisoli</name>
    <dbReference type="NCBI Taxonomy" id="2607653"/>
    <lineage>
        <taxon>Bacteria</taxon>
        <taxon>Pseudomonadati</taxon>
        <taxon>Bacteroidota</taxon>
        <taxon>Chitinophagia</taxon>
        <taxon>Chitinophagales</taxon>
        <taxon>Chitinophagaceae</taxon>
        <taxon>Chitinophaga</taxon>
    </lineage>
</organism>
<feature type="domain" description="Enoyl reductase (ER)" evidence="2">
    <location>
        <begin position="8"/>
        <end position="323"/>
    </location>
</feature>
<dbReference type="Pfam" id="PF08240">
    <property type="entry name" value="ADH_N"/>
    <property type="match status" value="1"/>
</dbReference>
<dbReference type="PANTHER" id="PTHR11695">
    <property type="entry name" value="ALCOHOL DEHYDROGENASE RELATED"/>
    <property type="match status" value="1"/>
</dbReference>
<dbReference type="InterPro" id="IPR011032">
    <property type="entry name" value="GroES-like_sf"/>
</dbReference>
<keyword evidence="1" id="KW-0560">Oxidoreductase</keyword>
<dbReference type="Gene3D" id="3.90.180.10">
    <property type="entry name" value="Medium-chain alcohol dehydrogenases, catalytic domain"/>
    <property type="match status" value="1"/>
</dbReference>
<comment type="caution">
    <text evidence="3">The sequence shown here is derived from an EMBL/GenBank/DDBJ whole genome shotgun (WGS) entry which is preliminary data.</text>
</comment>
<gene>
    <name evidence="3" type="ORF">F0L74_10530</name>
</gene>
<dbReference type="GO" id="GO:0008270">
    <property type="term" value="F:zinc ion binding"/>
    <property type="evidence" value="ECO:0007669"/>
    <property type="project" value="InterPro"/>
</dbReference>
<dbReference type="Pfam" id="PF13602">
    <property type="entry name" value="ADH_zinc_N_2"/>
    <property type="match status" value="1"/>
</dbReference>
<dbReference type="EMBL" id="VUOC01000002">
    <property type="protein sequence ID" value="KAA2242952.1"/>
    <property type="molecule type" value="Genomic_DNA"/>
</dbReference>
<dbReference type="SUPFAM" id="SSF51735">
    <property type="entry name" value="NAD(P)-binding Rossmann-fold domains"/>
    <property type="match status" value="1"/>
</dbReference>
<dbReference type="RefSeq" id="WP_149837827.1">
    <property type="nucleotide sequence ID" value="NZ_VUOC01000002.1"/>
</dbReference>
<dbReference type="SMART" id="SM00829">
    <property type="entry name" value="PKS_ER"/>
    <property type="match status" value="1"/>
</dbReference>
<sequence>MKALILNSYNSPLQLQEVEKPVPASGQVLIKVRSGGLNPLDLKIMSGQAGHAQTKLPAIPGIDVSGIAEAVGKDVSTFKPGDEVYGMIGGVGDNQGSLADYVAADARLLALKPKNLSFHEAAALPLIFITAWEAMVDRANVHEGQKVLVHGGAGGVGHIAVQIARARGAEVFATVNKRHFELITGYGAVPIDYSATSVEAYMDRYTDGEGFDVILDNVGGKTLDDAFAAVKRYTGHVVSILGWGSHSLAPLSFRGATYSGVFTLYPLLSGNGRSHHGEILRQATALIEAGMVKPTVSPSSYNLETVMDAYREVAAGSAGKVVVDIS</sequence>
<dbReference type="PROSITE" id="PS01162">
    <property type="entry name" value="QOR_ZETA_CRYSTAL"/>
    <property type="match status" value="1"/>
</dbReference>
<evidence type="ECO:0000256" key="1">
    <source>
        <dbReference type="ARBA" id="ARBA00023002"/>
    </source>
</evidence>
<dbReference type="InterPro" id="IPR013154">
    <property type="entry name" value="ADH-like_N"/>
</dbReference>
<protein>
    <submittedName>
        <fullName evidence="3">Zinc-dependent alcohol dehydrogenase family protein</fullName>
    </submittedName>
</protein>
<dbReference type="CDD" id="cd08272">
    <property type="entry name" value="MDR6"/>
    <property type="match status" value="1"/>
</dbReference>